<gene>
    <name evidence="9" type="ORF">EZ428_18355</name>
</gene>
<keyword evidence="6" id="KW-0326">Glycosidase</keyword>
<comment type="caution">
    <text evidence="9">The sequence shown here is derived from an EMBL/GenBank/DDBJ whole genome shotgun (WGS) entry which is preliminary data.</text>
</comment>
<evidence type="ECO:0000256" key="5">
    <source>
        <dbReference type="ARBA" id="ARBA00022801"/>
    </source>
</evidence>
<dbReference type="AlphaFoldDB" id="A0A4R0MQQ3"/>
<accession>A0A4R0MQQ3</accession>
<dbReference type="PRINTS" id="PR00741">
    <property type="entry name" value="GLHYDRLASE29"/>
</dbReference>
<dbReference type="InterPro" id="IPR017853">
    <property type="entry name" value="GH"/>
</dbReference>
<dbReference type="Gene3D" id="2.60.40.1180">
    <property type="entry name" value="Golgi alpha-mannosidase II"/>
    <property type="match status" value="1"/>
</dbReference>
<dbReference type="GO" id="GO:0016139">
    <property type="term" value="P:glycoside catabolic process"/>
    <property type="evidence" value="ECO:0007669"/>
    <property type="project" value="TreeGrafter"/>
</dbReference>
<keyword evidence="4 7" id="KW-0732">Signal</keyword>
<comment type="similarity">
    <text evidence="2">Belongs to the glycosyl hydrolase 29 family.</text>
</comment>
<keyword evidence="10" id="KW-1185">Reference proteome</keyword>
<dbReference type="PANTHER" id="PTHR10030">
    <property type="entry name" value="ALPHA-L-FUCOSIDASE"/>
    <property type="match status" value="1"/>
</dbReference>
<dbReference type="Proteomes" id="UP000292884">
    <property type="component" value="Unassembled WGS sequence"/>
</dbReference>
<evidence type="ECO:0000259" key="8">
    <source>
        <dbReference type="Pfam" id="PF01120"/>
    </source>
</evidence>
<dbReference type="GO" id="GO:0006004">
    <property type="term" value="P:fucose metabolic process"/>
    <property type="evidence" value="ECO:0007669"/>
    <property type="project" value="InterPro"/>
</dbReference>
<evidence type="ECO:0000313" key="10">
    <source>
        <dbReference type="Proteomes" id="UP000292884"/>
    </source>
</evidence>
<dbReference type="Gene3D" id="2.60.120.260">
    <property type="entry name" value="Galactose-binding domain-like"/>
    <property type="match status" value="1"/>
</dbReference>
<dbReference type="OrthoDB" id="107551at2"/>
<dbReference type="EMBL" id="SJSK01000005">
    <property type="protein sequence ID" value="TCC88602.1"/>
    <property type="molecule type" value="Genomic_DNA"/>
</dbReference>
<evidence type="ECO:0000256" key="2">
    <source>
        <dbReference type="ARBA" id="ARBA00007951"/>
    </source>
</evidence>
<keyword evidence="5" id="KW-0378">Hydrolase</keyword>
<evidence type="ECO:0000313" key="9">
    <source>
        <dbReference type="EMBL" id="TCC88602.1"/>
    </source>
</evidence>
<evidence type="ECO:0000256" key="4">
    <source>
        <dbReference type="ARBA" id="ARBA00022729"/>
    </source>
</evidence>
<name>A0A4R0MQQ3_9SPHI</name>
<evidence type="ECO:0000256" key="7">
    <source>
        <dbReference type="SAM" id="SignalP"/>
    </source>
</evidence>
<evidence type="ECO:0000256" key="3">
    <source>
        <dbReference type="ARBA" id="ARBA00012662"/>
    </source>
</evidence>
<dbReference type="RefSeq" id="WP_131554656.1">
    <property type="nucleotide sequence ID" value="NZ_SJSK01000005.1"/>
</dbReference>
<sequence>MKNFSGLFLVTALLLNVQTMFAQVKSATTNEYEEFDDPTKALKLQSDKDAVNKVLEKGSWWRKSMANSKERMRWYDDARFGMFVHWGVYSLAGGEWEGKPVGGYAEQILRTKKIPQDVYRKELIDKFNPLKFNADEWMKAAKDAGMKYMIITAKHHDGFAMWPSDAYPYDIRLTPFKRDPMRELRDAAKKHGIKFGFYYSHANDWEHIDASGRDWDVSGKYVQALTKGTTDWNNYPQYISRLAKYVDEKAIPQLKELAKYNPDIFWFDTNQHLPISENLRILENLRQVAPDVVVNGRLVTFGEMNFGDYFNTTDKPAFFRPQNQSWEGLPTTNESYGYSKFDMRMKPASHFIGLLAGAASKGGNILMNIGPMGNGAIDERDKTILKGVGDWMKINGEAIYGTKASPLATQIWGETTKKGNTYYLLVKQWPKDGKLALGGYRGAIEKAYLLSDKAQKPLQTTQLNNQDLIITVPKKAPDTSYSVIVLKAKIQPQIDKQILLSAKNGTNTLQVFDADTIGQGFSYGGGKLHQQFVKNWKSKGQSLQWKTRLNEPAKFNITLSYNTASENESGKVFVIIANQKFPVAYQPTTSKQRVEMTLQVGTIQLPAGKHLIKLEGDSFAGKQFLQPLNITLKPID</sequence>
<dbReference type="Gene3D" id="3.20.20.80">
    <property type="entry name" value="Glycosidases"/>
    <property type="match status" value="1"/>
</dbReference>
<evidence type="ECO:0000256" key="6">
    <source>
        <dbReference type="ARBA" id="ARBA00023295"/>
    </source>
</evidence>
<feature type="signal peptide" evidence="7">
    <location>
        <begin position="1"/>
        <end position="22"/>
    </location>
</feature>
<reference evidence="9 10" key="1">
    <citation type="submission" date="2019-02" db="EMBL/GenBank/DDBJ databases">
        <title>Pedobacter sp. RP-1-13 sp. nov., isolated from Arctic soil.</title>
        <authorList>
            <person name="Dahal R.H."/>
        </authorList>
    </citation>
    <scope>NUCLEOTIDE SEQUENCE [LARGE SCALE GENOMIC DNA]</scope>
    <source>
        <strain evidence="9 10">RP-1-13</strain>
    </source>
</reference>
<protein>
    <recommendedName>
        <fullName evidence="3">alpha-L-fucosidase</fullName>
        <ecNumber evidence="3">3.2.1.51</ecNumber>
    </recommendedName>
</protein>
<dbReference type="SUPFAM" id="SSF51445">
    <property type="entry name" value="(Trans)glycosidases"/>
    <property type="match status" value="1"/>
</dbReference>
<comment type="function">
    <text evidence="1">Alpha-L-fucosidase is responsible for hydrolyzing the alpha-1,6-linked fucose joined to the reducing-end N-acetylglucosamine of the carbohydrate moieties of glycoproteins.</text>
</comment>
<dbReference type="InterPro" id="IPR013780">
    <property type="entry name" value="Glyco_hydro_b"/>
</dbReference>
<dbReference type="GO" id="GO:0004560">
    <property type="term" value="F:alpha-L-fucosidase activity"/>
    <property type="evidence" value="ECO:0007669"/>
    <property type="project" value="InterPro"/>
</dbReference>
<dbReference type="Pfam" id="PF01120">
    <property type="entry name" value="Alpha_L_fucos"/>
    <property type="match status" value="1"/>
</dbReference>
<dbReference type="GO" id="GO:0005764">
    <property type="term" value="C:lysosome"/>
    <property type="evidence" value="ECO:0007669"/>
    <property type="project" value="TreeGrafter"/>
</dbReference>
<dbReference type="InterPro" id="IPR000933">
    <property type="entry name" value="Glyco_hydro_29"/>
</dbReference>
<dbReference type="InterPro" id="IPR057739">
    <property type="entry name" value="Glyco_hydro_29_N"/>
</dbReference>
<organism evidence="9 10">
    <name type="scientific">Pedobacter frigiditerrae</name>
    <dbReference type="NCBI Taxonomy" id="2530452"/>
    <lineage>
        <taxon>Bacteria</taxon>
        <taxon>Pseudomonadati</taxon>
        <taxon>Bacteroidota</taxon>
        <taxon>Sphingobacteriia</taxon>
        <taxon>Sphingobacteriales</taxon>
        <taxon>Sphingobacteriaceae</taxon>
        <taxon>Pedobacter</taxon>
    </lineage>
</organism>
<dbReference type="InterPro" id="IPR016286">
    <property type="entry name" value="FUC_metazoa-typ"/>
</dbReference>
<evidence type="ECO:0000256" key="1">
    <source>
        <dbReference type="ARBA" id="ARBA00004071"/>
    </source>
</evidence>
<feature type="chain" id="PRO_5020940409" description="alpha-L-fucosidase" evidence="7">
    <location>
        <begin position="23"/>
        <end position="636"/>
    </location>
</feature>
<dbReference type="SMART" id="SM00812">
    <property type="entry name" value="Alpha_L_fucos"/>
    <property type="match status" value="1"/>
</dbReference>
<dbReference type="EC" id="3.2.1.51" evidence="3"/>
<feature type="domain" description="Glycoside hydrolase family 29 N-terminal" evidence="8">
    <location>
        <begin position="66"/>
        <end position="397"/>
    </location>
</feature>
<dbReference type="PANTHER" id="PTHR10030:SF37">
    <property type="entry name" value="ALPHA-L-FUCOSIDASE-RELATED"/>
    <property type="match status" value="1"/>
</dbReference>
<proteinExistence type="inferred from homology"/>